<dbReference type="PANTHER" id="PTHR30055">
    <property type="entry name" value="HTH-TYPE TRANSCRIPTIONAL REGULATOR RUTR"/>
    <property type="match status" value="1"/>
</dbReference>
<gene>
    <name evidence="6" type="ORF">EV141_1522</name>
</gene>
<evidence type="ECO:0000313" key="6">
    <source>
        <dbReference type="EMBL" id="RZS56070.1"/>
    </source>
</evidence>
<dbReference type="AlphaFoldDB" id="A0A4V2EWI1"/>
<keyword evidence="7" id="KW-1185">Reference proteome</keyword>
<proteinExistence type="predicted"/>
<dbReference type="InterPro" id="IPR001647">
    <property type="entry name" value="HTH_TetR"/>
</dbReference>
<comment type="caution">
    <text evidence="6">The sequence shown here is derived from an EMBL/GenBank/DDBJ whole genome shotgun (WGS) entry which is preliminary data.</text>
</comment>
<feature type="DNA-binding region" description="H-T-H motif" evidence="4">
    <location>
        <begin position="28"/>
        <end position="47"/>
    </location>
</feature>
<dbReference type="GO" id="GO:0003700">
    <property type="term" value="F:DNA-binding transcription factor activity"/>
    <property type="evidence" value="ECO:0007669"/>
    <property type="project" value="TreeGrafter"/>
</dbReference>
<evidence type="ECO:0000256" key="2">
    <source>
        <dbReference type="ARBA" id="ARBA00023125"/>
    </source>
</evidence>
<dbReference type="Pfam" id="PF00440">
    <property type="entry name" value="TetR_N"/>
    <property type="match status" value="1"/>
</dbReference>
<name>A0A4V2EWI1_9MICO</name>
<protein>
    <submittedName>
        <fullName evidence="6">TetR family transcriptional regulator</fullName>
    </submittedName>
</protein>
<dbReference type="Gene3D" id="1.10.357.10">
    <property type="entry name" value="Tetracycline Repressor, domain 2"/>
    <property type="match status" value="1"/>
</dbReference>
<evidence type="ECO:0000313" key="7">
    <source>
        <dbReference type="Proteomes" id="UP000293519"/>
    </source>
</evidence>
<evidence type="ECO:0000256" key="4">
    <source>
        <dbReference type="PROSITE-ProRule" id="PRU00335"/>
    </source>
</evidence>
<dbReference type="Proteomes" id="UP000293519">
    <property type="component" value="Unassembled WGS sequence"/>
</dbReference>
<dbReference type="SUPFAM" id="SSF46689">
    <property type="entry name" value="Homeodomain-like"/>
    <property type="match status" value="1"/>
</dbReference>
<dbReference type="InterPro" id="IPR050109">
    <property type="entry name" value="HTH-type_TetR-like_transc_reg"/>
</dbReference>
<keyword evidence="1" id="KW-0805">Transcription regulation</keyword>
<dbReference type="PANTHER" id="PTHR30055:SF234">
    <property type="entry name" value="HTH-TYPE TRANSCRIPTIONAL REGULATOR BETI"/>
    <property type="match status" value="1"/>
</dbReference>
<dbReference type="GO" id="GO:0000976">
    <property type="term" value="F:transcription cis-regulatory region binding"/>
    <property type="evidence" value="ECO:0007669"/>
    <property type="project" value="TreeGrafter"/>
</dbReference>
<reference evidence="6 7" key="1">
    <citation type="journal article" date="2015" name="Stand. Genomic Sci.">
        <title>Genomic Encyclopedia of Bacterial and Archaeal Type Strains, Phase III: the genomes of soil and plant-associated and newly described type strains.</title>
        <authorList>
            <person name="Whitman W.B."/>
            <person name="Woyke T."/>
            <person name="Klenk H.P."/>
            <person name="Zhou Y."/>
            <person name="Lilburn T.G."/>
            <person name="Beck B.J."/>
            <person name="De Vos P."/>
            <person name="Vandamme P."/>
            <person name="Eisen J.A."/>
            <person name="Garrity G."/>
            <person name="Hugenholtz P."/>
            <person name="Kyrpides N.C."/>
        </authorList>
    </citation>
    <scope>NUCLEOTIDE SEQUENCE [LARGE SCALE GENOMIC DNA]</scope>
    <source>
        <strain evidence="6 7">CV2</strain>
    </source>
</reference>
<dbReference type="PRINTS" id="PR00455">
    <property type="entry name" value="HTHTETR"/>
</dbReference>
<sequence length="96" mass="10613">MGGVEEKRELILVAAFRVLGEKGYAGTRLRDVGDRAGVSVGLIQHYFDSHENLLAPAMLHAAVPSFDDQARLWLESSNMVMQYPHLSPLLQSVYAT</sequence>
<dbReference type="EMBL" id="SGWW01000003">
    <property type="protein sequence ID" value="RZS56070.1"/>
    <property type="molecule type" value="Genomic_DNA"/>
</dbReference>
<organism evidence="6 7">
    <name type="scientific">Microcella putealis</name>
    <dbReference type="NCBI Taxonomy" id="337005"/>
    <lineage>
        <taxon>Bacteria</taxon>
        <taxon>Bacillati</taxon>
        <taxon>Actinomycetota</taxon>
        <taxon>Actinomycetes</taxon>
        <taxon>Micrococcales</taxon>
        <taxon>Microbacteriaceae</taxon>
        <taxon>Microcella</taxon>
    </lineage>
</organism>
<evidence type="ECO:0000256" key="1">
    <source>
        <dbReference type="ARBA" id="ARBA00023015"/>
    </source>
</evidence>
<accession>A0A4V2EWI1</accession>
<dbReference type="PROSITE" id="PS50977">
    <property type="entry name" value="HTH_TETR_2"/>
    <property type="match status" value="1"/>
</dbReference>
<dbReference type="InterPro" id="IPR009057">
    <property type="entry name" value="Homeodomain-like_sf"/>
</dbReference>
<keyword evidence="3" id="KW-0804">Transcription</keyword>
<evidence type="ECO:0000259" key="5">
    <source>
        <dbReference type="PROSITE" id="PS50977"/>
    </source>
</evidence>
<feature type="domain" description="HTH tetR-type" evidence="5">
    <location>
        <begin position="5"/>
        <end position="65"/>
    </location>
</feature>
<evidence type="ECO:0000256" key="3">
    <source>
        <dbReference type="ARBA" id="ARBA00023163"/>
    </source>
</evidence>
<keyword evidence="2 4" id="KW-0238">DNA-binding</keyword>